<protein>
    <recommendedName>
        <fullName evidence="4">Preprotein translocase subunit SecE</fullName>
    </recommendedName>
</protein>
<evidence type="ECO:0000313" key="2">
    <source>
        <dbReference type="EMBL" id="NIJ53644.1"/>
    </source>
</evidence>
<proteinExistence type="predicted"/>
<keyword evidence="1" id="KW-1133">Transmembrane helix</keyword>
<dbReference type="EMBL" id="JAASQJ010000003">
    <property type="protein sequence ID" value="NIJ53644.1"/>
    <property type="molecule type" value="Genomic_DNA"/>
</dbReference>
<organism evidence="2 3">
    <name type="scientific">Dyadobacter arcticus</name>
    <dbReference type="NCBI Taxonomy" id="1078754"/>
    <lineage>
        <taxon>Bacteria</taxon>
        <taxon>Pseudomonadati</taxon>
        <taxon>Bacteroidota</taxon>
        <taxon>Cytophagia</taxon>
        <taxon>Cytophagales</taxon>
        <taxon>Spirosomataceae</taxon>
        <taxon>Dyadobacter</taxon>
    </lineage>
</organism>
<evidence type="ECO:0008006" key="4">
    <source>
        <dbReference type="Google" id="ProtNLM"/>
    </source>
</evidence>
<feature type="transmembrane region" description="Helical" evidence="1">
    <location>
        <begin position="21"/>
        <end position="46"/>
    </location>
</feature>
<name>A0ABX0UKW5_9BACT</name>
<keyword evidence="3" id="KW-1185">Reference proteome</keyword>
<dbReference type="Proteomes" id="UP001179181">
    <property type="component" value="Unassembled WGS sequence"/>
</dbReference>
<keyword evidence="1" id="KW-0812">Transmembrane</keyword>
<evidence type="ECO:0000313" key="3">
    <source>
        <dbReference type="Proteomes" id="UP001179181"/>
    </source>
</evidence>
<keyword evidence="1" id="KW-0472">Membrane</keyword>
<gene>
    <name evidence="2" type="ORF">FHS68_002826</name>
</gene>
<evidence type="ECO:0000256" key="1">
    <source>
        <dbReference type="SAM" id="Phobius"/>
    </source>
</evidence>
<comment type="caution">
    <text evidence="2">The sequence shown here is derived from an EMBL/GenBank/DDBJ whole genome shotgun (WGS) entry which is preliminary data.</text>
</comment>
<sequence>MKVFPSKTSRKKLREPELSRLQTITRTIALILAFISVFVFFFKILFF</sequence>
<reference evidence="2 3" key="1">
    <citation type="submission" date="2020-03" db="EMBL/GenBank/DDBJ databases">
        <title>Genomic Encyclopedia of Type Strains, Phase IV (KMG-IV): sequencing the most valuable type-strain genomes for metagenomic binning, comparative biology and taxonomic classification.</title>
        <authorList>
            <person name="Goeker M."/>
        </authorList>
    </citation>
    <scope>NUCLEOTIDE SEQUENCE [LARGE SCALE GENOMIC DNA]</scope>
    <source>
        <strain evidence="2 3">DSM 102865</strain>
    </source>
</reference>
<accession>A0ABX0UKW5</accession>
<dbReference type="RefSeq" id="WP_167271049.1">
    <property type="nucleotide sequence ID" value="NZ_JAASQJ010000003.1"/>
</dbReference>